<accession>F8PDE2</accession>
<gene>
    <name evidence="2" type="ORF">SERLADRAFT_443732</name>
</gene>
<dbReference type="Proteomes" id="UP000008064">
    <property type="component" value="Unassembled WGS sequence"/>
</dbReference>
<dbReference type="RefSeq" id="XP_007324416.1">
    <property type="nucleotide sequence ID" value="XM_007324354.1"/>
</dbReference>
<feature type="compositionally biased region" description="Basic and acidic residues" evidence="1">
    <location>
        <begin position="105"/>
        <end position="117"/>
    </location>
</feature>
<proteinExistence type="predicted"/>
<dbReference type="HOGENOM" id="CLU_090729_1_0_1"/>
<dbReference type="EMBL" id="GL945446">
    <property type="protein sequence ID" value="EGO18763.1"/>
    <property type="molecule type" value="Genomic_DNA"/>
</dbReference>
<reference evidence="2" key="1">
    <citation type="submission" date="2011-04" db="EMBL/GenBank/DDBJ databases">
        <title>Evolution of plant cell wall degrading machinery underlies the functional diversity of forest fungi.</title>
        <authorList>
            <consortium name="US DOE Joint Genome Institute (JGI-PGF)"/>
            <person name="Eastwood D.C."/>
            <person name="Floudas D."/>
            <person name="Binder M."/>
            <person name="Majcherczyk A."/>
            <person name="Schneider P."/>
            <person name="Aerts A."/>
            <person name="Asiegbu F.O."/>
            <person name="Baker S.E."/>
            <person name="Barry K."/>
            <person name="Bendiksby M."/>
            <person name="Blumentritt M."/>
            <person name="Coutinho P.M."/>
            <person name="Cullen D."/>
            <person name="Cullen D."/>
            <person name="Gathman A."/>
            <person name="Goodell B."/>
            <person name="Henrissat B."/>
            <person name="Ihrmark K."/>
            <person name="Kauserud H."/>
            <person name="Kohler A."/>
            <person name="LaButti K."/>
            <person name="Lapidus A."/>
            <person name="Lavin J.L."/>
            <person name="Lee Y.-H."/>
            <person name="Lindquist E."/>
            <person name="Lilly W."/>
            <person name="Lucas S."/>
            <person name="Morin E."/>
            <person name="Murat C."/>
            <person name="Oguiza J.A."/>
            <person name="Park J."/>
            <person name="Pisabarro A.G."/>
            <person name="Riley R."/>
            <person name="Rosling A."/>
            <person name="Salamov A."/>
            <person name="Schmidt O."/>
            <person name="Schmutz J."/>
            <person name="Skrede I."/>
            <person name="Stenlid J."/>
            <person name="Wiebenga A."/>
            <person name="Xie X."/>
            <person name="Kues U."/>
            <person name="Hibbett D.S."/>
            <person name="Hoffmeister D."/>
            <person name="Hogberg N."/>
            <person name="Martin F."/>
            <person name="Grigoriev I.V."/>
            <person name="Watkinson S.C."/>
        </authorList>
    </citation>
    <scope>NUCLEOTIDE SEQUENCE</scope>
    <source>
        <strain evidence="2">S7.9</strain>
    </source>
</reference>
<organism>
    <name type="scientific">Serpula lacrymans var. lacrymans (strain S7.9)</name>
    <name type="common">Dry rot fungus</name>
    <dbReference type="NCBI Taxonomy" id="578457"/>
    <lineage>
        <taxon>Eukaryota</taxon>
        <taxon>Fungi</taxon>
        <taxon>Dikarya</taxon>
        <taxon>Basidiomycota</taxon>
        <taxon>Agaricomycotina</taxon>
        <taxon>Agaricomycetes</taxon>
        <taxon>Agaricomycetidae</taxon>
        <taxon>Boletales</taxon>
        <taxon>Coniophorineae</taxon>
        <taxon>Serpulaceae</taxon>
        <taxon>Serpula</taxon>
    </lineage>
</organism>
<evidence type="ECO:0000313" key="2">
    <source>
        <dbReference type="EMBL" id="EGO18763.1"/>
    </source>
</evidence>
<sequence>MKLGVDTKLMAFSLLQSLPCTPECQIFQSPVINTIEENKLTFDAVEIWINAEVARQSGKAPGGSESALKSEEKWCDFHKVKSHNTLECRTLQSAEKGQRKKGKERHKDKGKEKEKANTAEQSSGSDSEKEQSHIALEHVHISKLLAKRIQAYLVNIPCSILQATVGKKDYNIALSNVLLVPNFMLALVSVHKLSKTGLSTLFPAGSNACEVRKKEELILTALHK</sequence>
<feature type="region of interest" description="Disordered" evidence="1">
    <location>
        <begin position="88"/>
        <end position="131"/>
    </location>
</feature>
<dbReference type="OrthoDB" id="2689235at2759"/>
<dbReference type="KEGG" id="sla:SERLADRAFT_443732"/>
<dbReference type="AlphaFoldDB" id="F8PDE2"/>
<dbReference type="GeneID" id="18815964"/>
<evidence type="ECO:0000256" key="1">
    <source>
        <dbReference type="SAM" id="MobiDB-lite"/>
    </source>
</evidence>
<name>F8PDE2_SERL9</name>
<protein>
    <submittedName>
        <fullName evidence="2">Uncharacterized protein</fullName>
    </submittedName>
</protein>